<dbReference type="AlphaFoldDB" id="A0A8I0JYD9"/>
<dbReference type="RefSeq" id="WP_187768273.1">
    <property type="nucleotide sequence ID" value="NZ_JACTVM010000001.1"/>
</dbReference>
<dbReference type="EMBL" id="JACTVM010000001">
    <property type="protein sequence ID" value="MBC9224767.1"/>
    <property type="molecule type" value="Genomic_DNA"/>
</dbReference>
<dbReference type="Proteomes" id="UP000620591">
    <property type="component" value="Unassembled WGS sequence"/>
</dbReference>
<accession>A0A8I0JYD9</accession>
<evidence type="ECO:0000313" key="2">
    <source>
        <dbReference type="Proteomes" id="UP000620591"/>
    </source>
</evidence>
<evidence type="ECO:0000313" key="1">
    <source>
        <dbReference type="EMBL" id="MBC9224767.1"/>
    </source>
</evidence>
<reference evidence="1" key="1">
    <citation type="submission" date="2020-09" db="EMBL/GenBank/DDBJ databases">
        <title>Novel species in genus Aeromicrobium.</title>
        <authorList>
            <person name="Zhang G."/>
        </authorList>
    </citation>
    <scope>NUCLEOTIDE SEQUENCE</scope>
    <source>
        <strain evidence="1">Zg-636</strain>
    </source>
</reference>
<gene>
    <name evidence="1" type="ORF">IBG24_00395</name>
</gene>
<comment type="caution">
    <text evidence="1">The sequence shown here is derived from an EMBL/GenBank/DDBJ whole genome shotgun (WGS) entry which is preliminary data.</text>
</comment>
<organism evidence="1 2">
    <name type="scientific">Aeromicrobium senzhongii</name>
    <dbReference type="NCBI Taxonomy" id="2663859"/>
    <lineage>
        <taxon>Bacteria</taxon>
        <taxon>Bacillati</taxon>
        <taxon>Actinomycetota</taxon>
        <taxon>Actinomycetes</taxon>
        <taxon>Propionibacteriales</taxon>
        <taxon>Nocardioidaceae</taxon>
        <taxon>Aeromicrobium</taxon>
    </lineage>
</organism>
<protein>
    <submittedName>
        <fullName evidence="1">Uncharacterized protein</fullName>
    </submittedName>
</protein>
<proteinExistence type="predicted"/>
<sequence>MTATFDGFFDDAAIFPPGNAPVDVAVKQHRARSEGPVGVLLGPLVCDTARLPALLAAATASVRLSLVGAVDEVGPALAATGGTPVEPVAIEVLGPVAALPDVAVRTTAVEMPWGSGFEVPAGAVLKLRCGGAYVPTAAELAAAIAHCVAHDQPFKLTAGLHAAVAHDGAHGFVNVMAAVVAAMRGDDPEPVLTAASADLDLTTLSDSRRLFRSIGTCDLDEPLAGLRGLGLIA</sequence>
<name>A0A8I0JYD9_9ACTN</name>